<reference evidence="2" key="1">
    <citation type="journal article" date="2021" name="Environ. Microbiol.">
        <title>New insights into the diversity and evolution of the archaeal mobilome from three complete genomes of Saccharolobus shibatae.</title>
        <authorList>
            <person name="Medvedeva S."/>
            <person name="Brandt D."/>
            <person name="Cvirkaite-Krupovic V."/>
            <person name="Liu Y."/>
            <person name="Severinov K."/>
            <person name="Ishino S."/>
            <person name="Ishino Y."/>
            <person name="Prangishvili D."/>
            <person name="Kalinowski J."/>
            <person name="Krupovic M."/>
        </authorList>
    </citation>
    <scope>NUCLEOTIDE SEQUENCE</scope>
    <source>
        <strain evidence="2">B12</strain>
    </source>
</reference>
<accession>A0A8F5BPH0</accession>
<dbReference type="OrthoDB" id="375583at2157"/>
<evidence type="ECO:0000313" key="3">
    <source>
        <dbReference type="Proteomes" id="UP000694018"/>
    </source>
</evidence>
<keyword evidence="1" id="KW-0812">Transmembrane</keyword>
<dbReference type="RefSeq" id="WP_218266008.1">
    <property type="nucleotide sequence ID" value="NZ_CP077717.1"/>
</dbReference>
<dbReference type="Proteomes" id="UP000694018">
    <property type="component" value="Chromosome"/>
</dbReference>
<dbReference type="EMBL" id="CP077717">
    <property type="protein sequence ID" value="QXJ29073.1"/>
    <property type="molecule type" value="Genomic_DNA"/>
</dbReference>
<sequence length="536" mass="59143">MKAIPLILLWPISFFVSPQLVSSNVSYLFVTNNLIGEVHLFQNTAQLVLMNLSGYTIRLPLEGIAHLYSYSNYLLVFVEPYFYVVTNFTKFVNLSSGSINSTHTTPNFMTSSLLNDTLTVYVINTLTMKYYKLNLKELSVNGNNDYGNIDGIYAFNVASKILSTTNEEVYGYTVVVPKVEIIINVYNLITNSTRTISFVTTGLPLSFEKDGENFTGKPYAVLNPNNNFLYIITSNNNLQYIINVINLTSGGVSQFNVSFNGEIADLTQDYLTFYNTSEVMLYNPVNNITISYPFLSWGLINIACVPSTPNLFPLITYTNESNNSLVSPILSFTNGGKNISIANVPLILFCGAITENELIDTNAPKIPFSTNPNEIKLNSVPVTINGNVVPSVSEIYIFESSVLLKTSNGYLVYNDGKLINGQVVSGVVISNMGNADYAYENVLGVNQPIILMSTIIIGGKPYYIPEGKYVVGNIGNNVVLYGNGEISVMQVNESESGIQVNMPESWLNIGIVVFITIVLLIVIITLIKLLRKKDGK</sequence>
<evidence type="ECO:0000256" key="1">
    <source>
        <dbReference type="SAM" id="Phobius"/>
    </source>
</evidence>
<dbReference type="KEGG" id="sshi:J5U23_01942"/>
<name>A0A8F5BPH0_SACSH</name>
<keyword evidence="1" id="KW-0472">Membrane</keyword>
<evidence type="ECO:0000313" key="2">
    <source>
        <dbReference type="EMBL" id="QXJ29073.1"/>
    </source>
</evidence>
<organism evidence="2 3">
    <name type="scientific">Saccharolobus shibatae (strain ATCC 51178 / DSM 5389 / JCM 8931 / NBRC 15437 / B12)</name>
    <name type="common">Sulfolobus shibatae</name>
    <dbReference type="NCBI Taxonomy" id="523848"/>
    <lineage>
        <taxon>Archaea</taxon>
        <taxon>Thermoproteota</taxon>
        <taxon>Thermoprotei</taxon>
        <taxon>Sulfolobales</taxon>
        <taxon>Sulfolobaceae</taxon>
        <taxon>Saccharolobus</taxon>
    </lineage>
</organism>
<feature type="transmembrane region" description="Helical" evidence="1">
    <location>
        <begin position="506"/>
        <end position="530"/>
    </location>
</feature>
<gene>
    <name evidence="2" type="ORF">J5U23_01942</name>
</gene>
<proteinExistence type="predicted"/>
<keyword evidence="1" id="KW-1133">Transmembrane helix</keyword>
<dbReference type="AlphaFoldDB" id="A0A8F5BPH0"/>
<protein>
    <submittedName>
        <fullName evidence="2">Uncharacterized protein</fullName>
    </submittedName>
</protein>
<dbReference type="GeneID" id="65563448"/>